<evidence type="ECO:0000313" key="2">
    <source>
        <dbReference type="EMBL" id="GGZ99006.1"/>
    </source>
</evidence>
<gene>
    <name evidence="2" type="ORF">GCM10010371_68190</name>
</gene>
<accession>A0A918VID2</accession>
<dbReference type="AlphaFoldDB" id="A0A918VID2"/>
<evidence type="ECO:0000313" key="3">
    <source>
        <dbReference type="Proteomes" id="UP000634660"/>
    </source>
</evidence>
<reference evidence="2" key="2">
    <citation type="submission" date="2020-09" db="EMBL/GenBank/DDBJ databases">
        <authorList>
            <person name="Sun Q."/>
            <person name="Ohkuma M."/>
        </authorList>
    </citation>
    <scope>NUCLEOTIDE SEQUENCE</scope>
    <source>
        <strain evidence="2">JCM 4834</strain>
    </source>
</reference>
<reference evidence="2" key="1">
    <citation type="journal article" date="2014" name="Int. J. Syst. Evol. Microbiol.">
        <title>Complete genome sequence of Corynebacterium casei LMG S-19264T (=DSM 44701T), isolated from a smear-ripened cheese.</title>
        <authorList>
            <consortium name="US DOE Joint Genome Institute (JGI-PGF)"/>
            <person name="Walter F."/>
            <person name="Albersmeier A."/>
            <person name="Kalinowski J."/>
            <person name="Ruckert C."/>
        </authorList>
    </citation>
    <scope>NUCLEOTIDE SEQUENCE</scope>
    <source>
        <strain evidence="2">JCM 4834</strain>
    </source>
</reference>
<feature type="region of interest" description="Disordered" evidence="1">
    <location>
        <begin position="1"/>
        <end position="45"/>
    </location>
</feature>
<organism evidence="2 3">
    <name type="scientific">Streptomyces subrutilus</name>
    <dbReference type="NCBI Taxonomy" id="36818"/>
    <lineage>
        <taxon>Bacteria</taxon>
        <taxon>Bacillati</taxon>
        <taxon>Actinomycetota</taxon>
        <taxon>Actinomycetes</taxon>
        <taxon>Kitasatosporales</taxon>
        <taxon>Streptomycetaceae</taxon>
        <taxon>Streptomyces</taxon>
    </lineage>
</organism>
<dbReference type="Proteomes" id="UP000634660">
    <property type="component" value="Unassembled WGS sequence"/>
</dbReference>
<evidence type="ECO:0000256" key="1">
    <source>
        <dbReference type="SAM" id="MobiDB-lite"/>
    </source>
</evidence>
<dbReference type="EMBL" id="BMVX01000050">
    <property type="protein sequence ID" value="GGZ99006.1"/>
    <property type="molecule type" value="Genomic_DNA"/>
</dbReference>
<proteinExistence type="predicted"/>
<name>A0A918VID2_9ACTN</name>
<protein>
    <submittedName>
        <fullName evidence="2">Uncharacterized protein</fullName>
    </submittedName>
</protein>
<comment type="caution">
    <text evidence="2">The sequence shown here is derived from an EMBL/GenBank/DDBJ whole genome shotgun (WGS) entry which is preliminary data.</text>
</comment>
<sequence>MPEDKGGGGGSHAKPDAPLSGGTPPPGNSDGKAPDPGSGSGKRRK</sequence>